<name>A0A137RKZ4_9FLAO</name>
<sequence>MFFQNKSTRRIGMVLCAAIFSINSFAQPQNKEQEKELKAAQNYLSEAQQALQKDKFSVAEADYRKAISLNPKSETAKYNLGTAYYGKEKNAEAMLRFKQAAQTADTKAEKHKAFHNLGNTYMNEKKYTEAVEAYKNALRNNPNDDETRYNLALAKDMLEKNPPPPQDDNKDDKDQNKENQDQDKKDQQDQDNKNNEGDKGDEKDEKDKGDQNEDKKEGDKDKDQGKPDKPKDEEGDKPQQQQPVPGQLSPQQVKSLLEAMNNEEKKTQEKINAEKQKGAKVRTDKDW</sequence>
<reference evidence="5" key="1">
    <citation type="submission" date="2014-10" db="EMBL/GenBank/DDBJ databases">
        <title>Genome sequencing of Vitellibacter sp. D-24.</title>
        <authorList>
            <person name="Thevarajoo S."/>
            <person name="Selvaratnam C."/>
            <person name="Goh K.M."/>
            <person name="Chong C.S."/>
        </authorList>
    </citation>
    <scope>NUCLEOTIDE SEQUENCE [LARGE SCALE GENOMIC DNA]</scope>
    <source>
        <strain evidence="5">D-24</strain>
    </source>
</reference>
<reference evidence="4 5" key="2">
    <citation type="journal article" date="2016" name="Int. J. Syst. Evol. Microbiol.">
        <title>Vitellibacter aquimaris sp. nov., a marine bacterium isolated from seawater.</title>
        <authorList>
            <person name="Thevarajoo S."/>
            <person name="Selvaratnam C."/>
            <person name="Goh K.M."/>
            <person name="Hong K.W."/>
            <person name="Chan X.Y."/>
            <person name="Chan K.G."/>
            <person name="Chong C.S."/>
        </authorList>
    </citation>
    <scope>NUCLEOTIDE SEQUENCE [LARGE SCALE GENOMIC DNA]</scope>
    <source>
        <strain evidence="4 5">D-24</strain>
    </source>
</reference>
<organism evidence="4 5">
    <name type="scientific">Aequorivita aquimaris</name>
    <dbReference type="NCBI Taxonomy" id="1548749"/>
    <lineage>
        <taxon>Bacteria</taxon>
        <taxon>Pseudomonadati</taxon>
        <taxon>Bacteroidota</taxon>
        <taxon>Flavobacteriia</taxon>
        <taxon>Flavobacteriales</taxon>
        <taxon>Flavobacteriaceae</taxon>
        <taxon>Aequorivita</taxon>
    </lineage>
</organism>
<evidence type="ECO:0000256" key="1">
    <source>
        <dbReference type="PROSITE-ProRule" id="PRU00339"/>
    </source>
</evidence>
<feature type="chain" id="PRO_5007479867" evidence="3">
    <location>
        <begin position="27"/>
        <end position="287"/>
    </location>
</feature>
<dbReference type="SUPFAM" id="SSF48452">
    <property type="entry name" value="TPR-like"/>
    <property type="match status" value="1"/>
</dbReference>
<feature type="compositionally biased region" description="Basic and acidic residues" evidence="2">
    <location>
        <begin position="167"/>
        <end position="237"/>
    </location>
</feature>
<feature type="region of interest" description="Disordered" evidence="2">
    <location>
        <begin position="157"/>
        <end position="287"/>
    </location>
</feature>
<dbReference type="Pfam" id="PF13432">
    <property type="entry name" value="TPR_16"/>
    <property type="match status" value="1"/>
</dbReference>
<dbReference type="PROSITE" id="PS50293">
    <property type="entry name" value="TPR_REGION"/>
    <property type="match status" value="1"/>
</dbReference>
<dbReference type="SMART" id="SM00028">
    <property type="entry name" value="TPR"/>
    <property type="match status" value="3"/>
</dbReference>
<keyword evidence="1" id="KW-0802">TPR repeat</keyword>
<feature type="compositionally biased region" description="Basic and acidic residues" evidence="2">
    <location>
        <begin position="262"/>
        <end position="287"/>
    </location>
</feature>
<dbReference type="Proteomes" id="UP000070138">
    <property type="component" value="Unassembled WGS sequence"/>
</dbReference>
<evidence type="ECO:0000313" key="4">
    <source>
        <dbReference type="EMBL" id="KXO00824.1"/>
    </source>
</evidence>
<dbReference type="Gene3D" id="1.25.40.10">
    <property type="entry name" value="Tetratricopeptide repeat domain"/>
    <property type="match status" value="2"/>
</dbReference>
<dbReference type="EMBL" id="JRWG01000002">
    <property type="protein sequence ID" value="KXO00824.1"/>
    <property type="molecule type" value="Genomic_DNA"/>
</dbReference>
<dbReference type="AlphaFoldDB" id="A0A137RKZ4"/>
<keyword evidence="5" id="KW-1185">Reference proteome</keyword>
<dbReference type="PROSITE" id="PS50005">
    <property type="entry name" value="TPR"/>
    <property type="match status" value="2"/>
</dbReference>
<dbReference type="PANTHER" id="PTHR12558">
    <property type="entry name" value="CELL DIVISION CYCLE 16,23,27"/>
    <property type="match status" value="1"/>
</dbReference>
<evidence type="ECO:0000256" key="2">
    <source>
        <dbReference type="SAM" id="MobiDB-lite"/>
    </source>
</evidence>
<dbReference type="InterPro" id="IPR011990">
    <property type="entry name" value="TPR-like_helical_dom_sf"/>
</dbReference>
<evidence type="ECO:0000313" key="5">
    <source>
        <dbReference type="Proteomes" id="UP000070138"/>
    </source>
</evidence>
<dbReference type="InterPro" id="IPR019734">
    <property type="entry name" value="TPR_rpt"/>
</dbReference>
<proteinExistence type="predicted"/>
<feature type="repeat" description="TPR" evidence="1">
    <location>
        <begin position="40"/>
        <end position="73"/>
    </location>
</feature>
<accession>A0A137RKZ4</accession>
<dbReference type="PANTHER" id="PTHR12558:SF13">
    <property type="entry name" value="CELL DIVISION CYCLE PROTEIN 27 HOMOLOG"/>
    <property type="match status" value="1"/>
</dbReference>
<dbReference type="PATRIC" id="fig|1548749.3.peg.1010"/>
<dbReference type="Pfam" id="PF00515">
    <property type="entry name" value="TPR_1"/>
    <property type="match status" value="1"/>
</dbReference>
<protein>
    <submittedName>
        <fullName evidence="4">BatC, TPR_1 domain protein</fullName>
    </submittedName>
</protein>
<gene>
    <name evidence="4" type="ORF">LS48_04795</name>
</gene>
<feature type="compositionally biased region" description="Polar residues" evidence="2">
    <location>
        <begin position="239"/>
        <end position="254"/>
    </location>
</feature>
<dbReference type="STRING" id="1548749.LS48_04795"/>
<evidence type="ECO:0000256" key="3">
    <source>
        <dbReference type="SAM" id="SignalP"/>
    </source>
</evidence>
<feature type="signal peptide" evidence="3">
    <location>
        <begin position="1"/>
        <end position="26"/>
    </location>
</feature>
<keyword evidence="3" id="KW-0732">Signal</keyword>
<feature type="repeat" description="TPR" evidence="1">
    <location>
        <begin position="111"/>
        <end position="144"/>
    </location>
</feature>
<comment type="caution">
    <text evidence="4">The sequence shown here is derived from an EMBL/GenBank/DDBJ whole genome shotgun (WGS) entry which is preliminary data.</text>
</comment>